<name>A0ABD0PBG1_CIRMR</name>
<evidence type="ECO:0000256" key="1">
    <source>
        <dbReference type="SAM" id="Phobius"/>
    </source>
</evidence>
<evidence type="ECO:0000313" key="3">
    <source>
        <dbReference type="Proteomes" id="UP001529510"/>
    </source>
</evidence>
<organism evidence="2 3">
    <name type="scientific">Cirrhinus mrigala</name>
    <name type="common">Mrigala</name>
    <dbReference type="NCBI Taxonomy" id="683832"/>
    <lineage>
        <taxon>Eukaryota</taxon>
        <taxon>Metazoa</taxon>
        <taxon>Chordata</taxon>
        <taxon>Craniata</taxon>
        <taxon>Vertebrata</taxon>
        <taxon>Euteleostomi</taxon>
        <taxon>Actinopterygii</taxon>
        <taxon>Neopterygii</taxon>
        <taxon>Teleostei</taxon>
        <taxon>Ostariophysi</taxon>
        <taxon>Cypriniformes</taxon>
        <taxon>Cyprinidae</taxon>
        <taxon>Labeoninae</taxon>
        <taxon>Labeonini</taxon>
        <taxon>Cirrhinus</taxon>
    </lineage>
</organism>
<accession>A0ABD0PBG1</accession>
<sequence>YWNATRAFMILSAMSCFAGIIAGILSFAHFSAFERFNRSFAAGIMFFIS</sequence>
<keyword evidence="1" id="KW-0472">Membrane</keyword>
<keyword evidence="1" id="KW-0812">Transmembrane</keyword>
<gene>
    <name evidence="2" type="ORF">M9458_031573</name>
</gene>
<proteinExistence type="predicted"/>
<evidence type="ECO:0008006" key="4">
    <source>
        <dbReference type="Google" id="ProtNLM"/>
    </source>
</evidence>
<protein>
    <recommendedName>
        <fullName evidence="4">Lens fiber membrane intrinsic protein</fullName>
    </recommendedName>
</protein>
<feature type="transmembrane region" description="Helical" evidence="1">
    <location>
        <begin position="6"/>
        <end position="28"/>
    </location>
</feature>
<comment type="caution">
    <text evidence="2">The sequence shown here is derived from an EMBL/GenBank/DDBJ whole genome shotgun (WGS) entry which is preliminary data.</text>
</comment>
<keyword evidence="3" id="KW-1185">Reference proteome</keyword>
<dbReference type="EMBL" id="JAMKFB020000016">
    <property type="protein sequence ID" value="KAL0171262.1"/>
    <property type="molecule type" value="Genomic_DNA"/>
</dbReference>
<dbReference type="AlphaFoldDB" id="A0ABD0PBG1"/>
<feature type="non-terminal residue" evidence="2">
    <location>
        <position position="1"/>
    </location>
</feature>
<evidence type="ECO:0000313" key="2">
    <source>
        <dbReference type="EMBL" id="KAL0171262.1"/>
    </source>
</evidence>
<dbReference type="Proteomes" id="UP001529510">
    <property type="component" value="Unassembled WGS sequence"/>
</dbReference>
<keyword evidence="1" id="KW-1133">Transmembrane helix</keyword>
<feature type="non-terminal residue" evidence="2">
    <location>
        <position position="49"/>
    </location>
</feature>
<reference evidence="2 3" key="1">
    <citation type="submission" date="2024-05" db="EMBL/GenBank/DDBJ databases">
        <title>Genome sequencing and assembly of Indian major carp, Cirrhinus mrigala (Hamilton, 1822).</title>
        <authorList>
            <person name="Mohindra V."/>
            <person name="Chowdhury L.M."/>
            <person name="Lal K."/>
            <person name="Jena J.K."/>
        </authorList>
    </citation>
    <scope>NUCLEOTIDE SEQUENCE [LARGE SCALE GENOMIC DNA]</scope>
    <source>
        <strain evidence="2">CM1030</strain>
        <tissue evidence="2">Blood</tissue>
    </source>
</reference>